<dbReference type="GO" id="GO:0008713">
    <property type="term" value="F:ADP-heptose-lipopolysaccharide heptosyltransferase activity"/>
    <property type="evidence" value="ECO:0007669"/>
    <property type="project" value="UniProtKB-EC"/>
</dbReference>
<evidence type="ECO:0000256" key="5">
    <source>
        <dbReference type="ARBA" id="ARBA00047503"/>
    </source>
</evidence>
<dbReference type="AlphaFoldDB" id="A0A1S6U902"/>
<sequence length="309" mass="35757">MRIFIELPTWLGDCIMATPAIQSLVENFPDCKIVFFGSFVSTEILKSHKNCEFTIIDESKKHSFRWLYIFKICKKIGKFDLGISFRSSFTSYVLLKFIKANKKLQFKKIKTSIHQANKYLNFVKDSLNIKKINDDLYIPINKEDTKNYIGINPGATYGSAKKWYPEYFAEVAIKMDRNYEFLIFGSKNESKICDEISEILQKNDINFKNLCGKTNIQELCKYISSLKLFITNDSGPMHIAANYKIPTIALFGPTKYNETSPFKNKNAHLLHLDLTCQPCMKRICPIKTHECMKNLTPDIVIKKIKEIGF</sequence>
<evidence type="ECO:0000256" key="1">
    <source>
        <dbReference type="ARBA" id="ARBA00022676"/>
    </source>
</evidence>
<evidence type="ECO:0000256" key="3">
    <source>
        <dbReference type="ARBA" id="ARBA00043995"/>
    </source>
</evidence>
<dbReference type="GO" id="GO:0005829">
    <property type="term" value="C:cytosol"/>
    <property type="evidence" value="ECO:0007669"/>
    <property type="project" value="TreeGrafter"/>
</dbReference>
<dbReference type="InterPro" id="IPR051199">
    <property type="entry name" value="LPS_LOS_Heptosyltrfase"/>
</dbReference>
<dbReference type="Pfam" id="PF01075">
    <property type="entry name" value="Glyco_transf_9"/>
    <property type="match status" value="1"/>
</dbReference>
<dbReference type="GO" id="GO:0009244">
    <property type="term" value="P:lipopolysaccharide core region biosynthetic process"/>
    <property type="evidence" value="ECO:0007669"/>
    <property type="project" value="TreeGrafter"/>
</dbReference>
<dbReference type="RefSeq" id="WP_078424717.1">
    <property type="nucleotide sequence ID" value="NZ_CP017258.1"/>
</dbReference>
<evidence type="ECO:0000256" key="2">
    <source>
        <dbReference type="ARBA" id="ARBA00022679"/>
    </source>
</evidence>
<reference evidence="7" key="1">
    <citation type="submission" date="2016-09" db="EMBL/GenBank/DDBJ databases">
        <title>Comparative genomics of the Campylobacter concisus group.</title>
        <authorList>
            <person name="Miller W.G."/>
            <person name="Yee E."/>
            <person name="Chapman M.H."/>
            <person name="Huynh S."/>
            <person name="Bono J.L."/>
            <person name="On S.L.W."/>
            <person name="StLeger J."/>
            <person name="Foster G."/>
            <person name="Parker C.T."/>
        </authorList>
    </citation>
    <scope>NUCLEOTIDE SEQUENCE [LARGE SCALE GENOMIC DNA]</scope>
    <source>
        <strain evidence="7">RM18021</strain>
    </source>
</reference>
<dbReference type="InterPro" id="IPR011910">
    <property type="entry name" value="RfaF"/>
</dbReference>
<dbReference type="EC" id="2.4.99.24" evidence="4"/>
<keyword evidence="1 6" id="KW-0328">Glycosyltransferase</keyword>
<accession>A0A1S6U902</accession>
<dbReference type="SUPFAM" id="SSF53756">
    <property type="entry name" value="UDP-Glycosyltransferase/glycogen phosphorylase"/>
    <property type="match status" value="1"/>
</dbReference>
<keyword evidence="7" id="KW-1185">Reference proteome</keyword>
<proteinExistence type="inferred from homology"/>
<dbReference type="Gene3D" id="3.40.50.2000">
    <property type="entry name" value="Glycogen Phosphorylase B"/>
    <property type="match status" value="2"/>
</dbReference>
<organism evidence="6 7">
    <name type="scientific">Campylobacter pinnipediorum subsp. caledonicus</name>
    <dbReference type="NCBI Taxonomy" id="1874362"/>
    <lineage>
        <taxon>Bacteria</taxon>
        <taxon>Pseudomonadati</taxon>
        <taxon>Campylobacterota</taxon>
        <taxon>Epsilonproteobacteria</taxon>
        <taxon>Campylobacterales</taxon>
        <taxon>Campylobacteraceae</taxon>
        <taxon>Campylobacter</taxon>
    </lineage>
</organism>
<dbReference type="PANTHER" id="PTHR30160:SF7">
    <property type="entry name" value="ADP-HEPTOSE--LPS HEPTOSYLTRANSFERASE 2"/>
    <property type="match status" value="1"/>
</dbReference>
<protein>
    <recommendedName>
        <fullName evidence="4">lipopolysaccharide heptosyltransferase II</fullName>
        <ecNumber evidence="4">2.4.99.24</ecNumber>
    </recommendedName>
</protein>
<dbReference type="EMBL" id="CP017258">
    <property type="protein sequence ID" value="AQW88193.1"/>
    <property type="molecule type" value="Genomic_DNA"/>
</dbReference>
<dbReference type="Proteomes" id="UP000190868">
    <property type="component" value="Chromosome"/>
</dbReference>
<evidence type="ECO:0000313" key="7">
    <source>
        <dbReference type="Proteomes" id="UP000190868"/>
    </source>
</evidence>
<dbReference type="PANTHER" id="PTHR30160">
    <property type="entry name" value="TETRAACYLDISACCHARIDE 4'-KINASE-RELATED"/>
    <property type="match status" value="1"/>
</dbReference>
<keyword evidence="2 6" id="KW-0808">Transferase</keyword>
<evidence type="ECO:0000256" key="4">
    <source>
        <dbReference type="ARBA" id="ARBA00044042"/>
    </source>
</evidence>
<dbReference type="CDD" id="cd03789">
    <property type="entry name" value="GT9_LPS_heptosyltransferase"/>
    <property type="match status" value="1"/>
</dbReference>
<dbReference type="InterPro" id="IPR002201">
    <property type="entry name" value="Glyco_trans_9"/>
</dbReference>
<name>A0A1S6U902_9BACT</name>
<dbReference type="NCBIfam" id="TIGR02195">
    <property type="entry name" value="heptsyl_trn_II"/>
    <property type="match status" value="1"/>
</dbReference>
<comment type="catalytic activity">
    <reaction evidence="5">
        <text>an L-alpha-D-Hep-(1-&gt;5)-[alpha-Kdo-(2-&gt;4)]-alpha-Kdo-(2-&gt;6)-lipid A + ADP-L-glycero-beta-D-manno-heptose = an L-alpha-D-Hep-(1-&gt;3)-L-alpha-D-Hep-(1-&gt;5)-[alpha-Kdo-(2-&gt;4)]-alpha-Kdo-(2-&gt;6)-lipid A + ADP + H(+)</text>
        <dbReference type="Rhea" id="RHEA:74071"/>
        <dbReference type="ChEBI" id="CHEBI:15378"/>
        <dbReference type="ChEBI" id="CHEBI:61506"/>
        <dbReference type="ChEBI" id="CHEBI:193068"/>
        <dbReference type="ChEBI" id="CHEBI:193069"/>
        <dbReference type="ChEBI" id="CHEBI:456216"/>
        <dbReference type="EC" id="2.4.99.24"/>
    </reaction>
</comment>
<comment type="similarity">
    <text evidence="3">Belongs to the glycosyltransferase 9 family.</text>
</comment>
<gene>
    <name evidence="6" type="primary">waaF</name>
    <name evidence="6" type="ORF">CPIN18021_1400</name>
</gene>
<evidence type="ECO:0000313" key="6">
    <source>
        <dbReference type="EMBL" id="AQW88193.1"/>
    </source>
</evidence>